<dbReference type="AlphaFoldDB" id="A0A1B0AZ70"/>
<dbReference type="EnsemblMetazoa" id="GPPI013599-RA">
    <property type="protein sequence ID" value="GPPI013599-PA"/>
    <property type="gene ID" value="GPPI013599"/>
</dbReference>
<accession>A0A1B0AZ70</accession>
<sequence>MPSRSNLVRKNQLREGVKGSRKLVRHAFPSCALFCNHLVCMTLNDSAQIESRLDIPPRLSVCLLSFSIFMKRQQSKTKFLCVCYEIKNIDNVRNDSHGGWWWLVVVVAVGPA</sequence>
<protein>
    <submittedName>
        <fullName evidence="1">Uncharacterized protein</fullName>
    </submittedName>
</protein>
<reference evidence="1" key="2">
    <citation type="submission" date="2020-05" db="UniProtKB">
        <authorList>
            <consortium name="EnsemblMetazoa"/>
        </authorList>
    </citation>
    <scope>IDENTIFICATION</scope>
    <source>
        <strain evidence="1">IAEA</strain>
    </source>
</reference>
<organism evidence="1 2">
    <name type="scientific">Glossina palpalis gambiensis</name>
    <dbReference type="NCBI Taxonomy" id="67801"/>
    <lineage>
        <taxon>Eukaryota</taxon>
        <taxon>Metazoa</taxon>
        <taxon>Ecdysozoa</taxon>
        <taxon>Arthropoda</taxon>
        <taxon>Hexapoda</taxon>
        <taxon>Insecta</taxon>
        <taxon>Pterygota</taxon>
        <taxon>Neoptera</taxon>
        <taxon>Endopterygota</taxon>
        <taxon>Diptera</taxon>
        <taxon>Brachycera</taxon>
        <taxon>Muscomorpha</taxon>
        <taxon>Hippoboscoidea</taxon>
        <taxon>Glossinidae</taxon>
        <taxon>Glossina</taxon>
    </lineage>
</organism>
<name>A0A1B0AZ70_9MUSC</name>
<proteinExistence type="predicted"/>
<dbReference type="Proteomes" id="UP000092460">
    <property type="component" value="Unassembled WGS sequence"/>
</dbReference>
<evidence type="ECO:0000313" key="1">
    <source>
        <dbReference type="EnsemblMetazoa" id="GPPI013599-PA"/>
    </source>
</evidence>
<reference evidence="2" key="1">
    <citation type="submission" date="2015-01" db="EMBL/GenBank/DDBJ databases">
        <authorList>
            <person name="Aksoy S."/>
            <person name="Warren W."/>
            <person name="Wilson R.K."/>
        </authorList>
    </citation>
    <scope>NUCLEOTIDE SEQUENCE [LARGE SCALE GENOMIC DNA]</scope>
    <source>
        <strain evidence="2">IAEA</strain>
    </source>
</reference>
<dbReference type="VEuPathDB" id="VectorBase:GPPI013599"/>
<keyword evidence="2" id="KW-1185">Reference proteome</keyword>
<dbReference type="EMBL" id="JXJN01006196">
    <property type="status" value="NOT_ANNOTATED_CDS"/>
    <property type="molecule type" value="Genomic_DNA"/>
</dbReference>
<evidence type="ECO:0000313" key="2">
    <source>
        <dbReference type="Proteomes" id="UP000092460"/>
    </source>
</evidence>